<evidence type="ECO:0000256" key="2">
    <source>
        <dbReference type="ARBA" id="ARBA00009298"/>
    </source>
</evidence>
<dbReference type="Pfam" id="PF02308">
    <property type="entry name" value="MgtC"/>
    <property type="match status" value="1"/>
</dbReference>
<proteinExistence type="inferred from homology"/>
<feature type="transmembrane region" description="Helical" evidence="7">
    <location>
        <begin position="78"/>
        <end position="96"/>
    </location>
</feature>
<dbReference type="RefSeq" id="WP_180677067.1">
    <property type="nucleotide sequence ID" value="NZ_JACCKA010000021.1"/>
</dbReference>
<protein>
    <recommendedName>
        <fullName evidence="7">Protein MgtC</fullName>
    </recommendedName>
</protein>
<evidence type="ECO:0000256" key="5">
    <source>
        <dbReference type="ARBA" id="ARBA00022989"/>
    </source>
</evidence>
<keyword evidence="11" id="KW-1185">Reference proteome</keyword>
<evidence type="ECO:0000256" key="8">
    <source>
        <dbReference type="SAM" id="MobiDB-lite"/>
    </source>
</evidence>
<feature type="transmembrane region" description="Helical" evidence="7">
    <location>
        <begin position="6"/>
        <end position="27"/>
    </location>
</feature>
<dbReference type="PRINTS" id="PR01837">
    <property type="entry name" value="MGTCSAPBPROT"/>
</dbReference>
<evidence type="ECO:0000313" key="11">
    <source>
        <dbReference type="Proteomes" id="UP000578091"/>
    </source>
</evidence>
<dbReference type="InterPro" id="IPR049177">
    <property type="entry name" value="MgtC_SapB_SrpB_YhiD_N"/>
</dbReference>
<feature type="transmembrane region" description="Helical" evidence="7">
    <location>
        <begin position="39"/>
        <end position="58"/>
    </location>
</feature>
<name>A0A853J9D6_9GAMM</name>
<dbReference type="PANTHER" id="PTHR33778">
    <property type="entry name" value="PROTEIN MGTC"/>
    <property type="match status" value="1"/>
</dbReference>
<comment type="similarity">
    <text evidence="2 7">Belongs to the MgtC/SapB family.</text>
</comment>
<accession>A0A853J9D6</accession>
<comment type="subcellular location">
    <subcellularLocation>
        <location evidence="7">Cell inner membrane</location>
        <topology evidence="7">Multi-pass membrane protein</topology>
    </subcellularLocation>
    <subcellularLocation>
        <location evidence="1">Cell membrane</location>
        <topology evidence="1">Multi-pass membrane protein</topology>
    </subcellularLocation>
</comment>
<keyword evidence="4 7" id="KW-0812">Transmembrane</keyword>
<dbReference type="InterPro" id="IPR003416">
    <property type="entry name" value="MgtC/SapB/SrpB/YhiD_fam"/>
</dbReference>
<dbReference type="EMBL" id="JACCKA010000021">
    <property type="protein sequence ID" value="NZA25260.1"/>
    <property type="molecule type" value="Genomic_DNA"/>
</dbReference>
<keyword evidence="7" id="KW-0997">Cell inner membrane</keyword>
<keyword evidence="5 7" id="KW-1133">Transmembrane helix</keyword>
<feature type="compositionally biased region" description="Basic and acidic residues" evidence="8">
    <location>
        <begin position="211"/>
        <end position="221"/>
    </location>
</feature>
<feature type="region of interest" description="Disordered" evidence="8">
    <location>
        <begin position="157"/>
        <end position="221"/>
    </location>
</feature>
<evidence type="ECO:0000256" key="3">
    <source>
        <dbReference type="ARBA" id="ARBA00022475"/>
    </source>
</evidence>
<evidence type="ECO:0000256" key="6">
    <source>
        <dbReference type="ARBA" id="ARBA00023136"/>
    </source>
</evidence>
<feature type="transmembrane region" description="Helical" evidence="7">
    <location>
        <begin position="105"/>
        <end position="124"/>
    </location>
</feature>
<organism evidence="10 11">
    <name type="scientific">Luteimonas salinisoli</name>
    <dbReference type="NCBI Taxonomy" id="2752307"/>
    <lineage>
        <taxon>Bacteria</taxon>
        <taxon>Pseudomonadati</taxon>
        <taxon>Pseudomonadota</taxon>
        <taxon>Gammaproteobacteria</taxon>
        <taxon>Lysobacterales</taxon>
        <taxon>Lysobacteraceae</taxon>
        <taxon>Luteimonas</taxon>
    </lineage>
</organism>
<dbReference type="PANTHER" id="PTHR33778:SF1">
    <property type="entry name" value="MAGNESIUM TRANSPORTER YHID-RELATED"/>
    <property type="match status" value="1"/>
</dbReference>
<feature type="transmembrane region" description="Helical" evidence="7">
    <location>
        <begin position="130"/>
        <end position="149"/>
    </location>
</feature>
<evidence type="ECO:0000313" key="10">
    <source>
        <dbReference type="EMBL" id="NZA25260.1"/>
    </source>
</evidence>
<dbReference type="Proteomes" id="UP000578091">
    <property type="component" value="Unassembled WGS sequence"/>
</dbReference>
<keyword evidence="6 7" id="KW-0472">Membrane</keyword>
<reference evidence="10 11" key="1">
    <citation type="submission" date="2020-07" db="EMBL/GenBank/DDBJ databases">
        <title>Luteimonas sp. SJ-92.</title>
        <authorList>
            <person name="Huang X.-X."/>
            <person name="Xu L."/>
            <person name="Sun J.-Q."/>
        </authorList>
    </citation>
    <scope>NUCLEOTIDE SEQUENCE [LARGE SCALE GENOMIC DNA]</scope>
    <source>
        <strain evidence="10 11">SJ-92</strain>
    </source>
</reference>
<keyword evidence="3" id="KW-1003">Cell membrane</keyword>
<evidence type="ECO:0000256" key="4">
    <source>
        <dbReference type="ARBA" id="ARBA00022692"/>
    </source>
</evidence>
<gene>
    <name evidence="10" type="ORF">H0E84_02605</name>
</gene>
<comment type="caution">
    <text evidence="10">The sequence shown here is derived from an EMBL/GenBank/DDBJ whole genome shotgun (WGS) entry which is preliminary data.</text>
</comment>
<evidence type="ECO:0000259" key="9">
    <source>
        <dbReference type="Pfam" id="PF02308"/>
    </source>
</evidence>
<dbReference type="GO" id="GO:0005886">
    <property type="term" value="C:plasma membrane"/>
    <property type="evidence" value="ECO:0007669"/>
    <property type="project" value="UniProtKB-SubCell"/>
</dbReference>
<dbReference type="AlphaFoldDB" id="A0A853J9D6"/>
<evidence type="ECO:0000256" key="1">
    <source>
        <dbReference type="ARBA" id="ARBA00004651"/>
    </source>
</evidence>
<evidence type="ECO:0000256" key="7">
    <source>
        <dbReference type="RuleBase" id="RU365041"/>
    </source>
</evidence>
<feature type="domain" description="MgtC/SapB/SrpB/YhiD N-terminal" evidence="9">
    <location>
        <begin position="16"/>
        <end position="151"/>
    </location>
</feature>
<sequence>MNEMLDGQLGVVLSMAYAMLLGGAIGFERELKRRPAGFRTHMLVAGAAALLIGIGQLSVAERLAGDSSQMMRIDPLRLVEAVIAGVSFIGAGTIFSEGRRGGETIAGITTAASLLTVATIGVAAGLNYHLLALLATVLALLVLVGLSAWERWRERRAGAPPETGHGSPGSGSRSGSSHPDRGHHQQSLHSPQRAAPGKAAPYEPAGQADPPARDPQRDQDE</sequence>